<feature type="transmembrane region" description="Helical" evidence="2">
    <location>
        <begin position="558"/>
        <end position="580"/>
    </location>
</feature>
<feature type="compositionally biased region" description="Polar residues" evidence="1">
    <location>
        <begin position="124"/>
        <end position="139"/>
    </location>
</feature>
<keyword evidence="2" id="KW-0812">Transmembrane</keyword>
<proteinExistence type="predicted"/>
<feature type="region of interest" description="Disordered" evidence="1">
    <location>
        <begin position="1"/>
        <end position="150"/>
    </location>
</feature>
<feature type="transmembrane region" description="Helical" evidence="2">
    <location>
        <begin position="362"/>
        <end position="382"/>
    </location>
</feature>
<feature type="transmembrane region" description="Helical" evidence="2">
    <location>
        <begin position="254"/>
        <end position="277"/>
    </location>
</feature>
<feature type="compositionally biased region" description="Polar residues" evidence="1">
    <location>
        <begin position="1"/>
        <end position="31"/>
    </location>
</feature>
<sequence>MLAPSATNLSLRTVSSSRPQLLRTESQQSVAASDDYYSFSEHTSSSRSRSSASQATVRYATPSSHPASRNPTPNISRTHLAPPPAIVQQHPSSPLADMPREERSQAPSPAGSIRSAEEREVHFNTMSQSTTRPVASDNYSGRAATPGVDDSPYLRFAINQLTLDEEVSGSRRPSAAGSDEVLEDRVVWDDELGSFIRAPAPPPAPLQPRRPTSQPAERLMQNSVDPEAFNAVDPPDDDLLYPPLDYMPVVLRPWTLTGIILCCLLMIAGISFCNVWSSRHEGLWAYEHLGDARYFVMQFLPPILAVVITVWTFVIQAAVYRTMPHIIMAVERERDLTLQKLPILSRNFLLPDFSQFRYGEPLVGFALFTIWLSNLFTLPLLSCLFQAKWFEADGQGLFRWTAVLAVGWTLVALYGLLTIGLILLLMRFTKAWTGLMWDPVSLADLVPLIQRSNILHDFQYSEAESNVARLIESRVLRLGYWKVTGRAEVFYGIGEVDSPIRNPSLHRDVKNGKEQPRGLTTVYYDVEQNGANGHDSLLKHPYSPLFRYRWVPWFLKDISVVAWTVIVCALFIAFVLVSFINDAIKGGFPPRLRTLPSTGAFSSSNFVYSFIPALIGNFFFLAWQPIDVYFRAVQPFAALSSPDGARADQSILLSYPSRLPFQVSALAFLNAHYKVAWISLMSLVSAALPILAGGVFIALWYPSHDEIRIGAHMPAFYALVVFCAVYMASFLCIWPGRSRHLPHDISTLADQISFLYQSPLLADKLLREPRSKADLVTRLVIAPPGDREHSVYGFGVYIGRDGREHLGIDRFHRPGRADMLITTGSMKACVRTGRSCPGYPHPLDFMLRDRIAFQRKRRAGVGSPVSLAPPQHAVVKAQKAKIQKPKTPNTAGSSPVNRHRSPASTPWPIQMIPGSLHLPVEDTVATLFFNSVLYHRRDPLIRVGFMDLLPQSYSKARPGSHLQLGALAVAFFSVAAWTGQRALLQSAEQFSMKAISQTRMALQGGLRGNVDEILMTALLLSVYDQFSALKENRRPSKAHLRGAIALVNNLDAQQRDSISARTLANAVQMQVVKHSLGLTGHPDQLVQIPEIWPVSPAVPQSASSELSCASTELVNLRLAWQQLNASPEAPNPTQLTTLLDKATSLDTRIVSWTNALPAHWMPVQSCAIPASVLNAGVFANRCDCYCDLWIASTWNFYRDSRIVIHNIILHCLRMLPPHDEILHRTEFSSSTVRSLATDICASVPFFLGSQMVSLPMNLVPSNDVEYPVAENRPVTAAHQQTAPLLGGWFVLSYLESLSSPNLGLDEELVRWMRGQMQRILKIYTFDGTLM</sequence>
<gene>
    <name evidence="3" type="ORF">BDW42DRAFT_184730</name>
</gene>
<feature type="transmembrane region" description="Helical" evidence="2">
    <location>
        <begin position="297"/>
        <end position="319"/>
    </location>
</feature>
<feature type="region of interest" description="Disordered" evidence="1">
    <location>
        <begin position="877"/>
        <end position="904"/>
    </location>
</feature>
<feature type="compositionally biased region" description="Polar residues" evidence="1">
    <location>
        <begin position="61"/>
        <end position="77"/>
    </location>
</feature>
<evidence type="ECO:0000256" key="1">
    <source>
        <dbReference type="SAM" id="MobiDB-lite"/>
    </source>
</evidence>
<feature type="transmembrane region" description="Helical" evidence="2">
    <location>
        <begin position="713"/>
        <end position="734"/>
    </location>
</feature>
<feature type="transmembrane region" description="Helical" evidence="2">
    <location>
        <begin position="675"/>
        <end position="701"/>
    </location>
</feature>
<dbReference type="PANTHER" id="PTHR37544">
    <property type="entry name" value="SPRAY-RELATED"/>
    <property type="match status" value="1"/>
</dbReference>
<keyword evidence="2" id="KW-1133">Transmembrane helix</keyword>
<dbReference type="PANTHER" id="PTHR37544:SF1">
    <property type="entry name" value="PHOSPHORIBOSYLAMINOIMIDAZOLE-SUCCINOCARBOXAMIDE SYNTHASE"/>
    <property type="match status" value="1"/>
</dbReference>
<dbReference type="Proteomes" id="UP000235023">
    <property type="component" value="Unassembled WGS sequence"/>
</dbReference>
<accession>A0A2J5HYT8</accession>
<protein>
    <recommendedName>
        <fullName evidence="5">Phosphoribosylaminoimidazole-succinocarboxamide synthase</fullName>
    </recommendedName>
</protein>
<feature type="transmembrane region" description="Helical" evidence="2">
    <location>
        <begin position="600"/>
        <end position="623"/>
    </location>
</feature>
<dbReference type="EMBL" id="KZ559526">
    <property type="protein sequence ID" value="PLN82516.1"/>
    <property type="molecule type" value="Genomic_DNA"/>
</dbReference>
<dbReference type="Pfam" id="PF11915">
    <property type="entry name" value="DUF3433"/>
    <property type="match status" value="2"/>
</dbReference>
<feature type="compositionally biased region" description="Low complexity" evidence="1">
    <location>
        <begin position="38"/>
        <end position="53"/>
    </location>
</feature>
<dbReference type="OrthoDB" id="3057599at2759"/>
<feature type="transmembrane region" description="Helical" evidence="2">
    <location>
        <begin position="402"/>
        <end position="426"/>
    </location>
</feature>
<evidence type="ECO:0000313" key="3">
    <source>
        <dbReference type="EMBL" id="PLN82516.1"/>
    </source>
</evidence>
<dbReference type="InterPro" id="IPR021840">
    <property type="entry name" value="DUF3433"/>
</dbReference>
<evidence type="ECO:0000256" key="2">
    <source>
        <dbReference type="SAM" id="Phobius"/>
    </source>
</evidence>
<keyword evidence="4" id="KW-1185">Reference proteome</keyword>
<reference evidence="4" key="1">
    <citation type="submission" date="2017-12" db="EMBL/GenBank/DDBJ databases">
        <authorList>
            <consortium name="DOE Joint Genome Institute"/>
            <person name="Mondo S.J."/>
            <person name="Kjaerbolling I."/>
            <person name="Vesth T.C."/>
            <person name="Frisvad J.C."/>
            <person name="Nybo J.L."/>
            <person name="Theobald S."/>
            <person name="Kuo A."/>
            <person name="Bowyer P."/>
            <person name="Matsuda Y."/>
            <person name="Lyhne E.K."/>
            <person name="Kogle M.E."/>
            <person name="Clum A."/>
            <person name="Lipzen A."/>
            <person name="Salamov A."/>
            <person name="Ngan C.Y."/>
            <person name="Daum C."/>
            <person name="Chiniquy J."/>
            <person name="Barry K."/>
            <person name="LaButti K."/>
            <person name="Haridas S."/>
            <person name="Simmons B.A."/>
            <person name="Magnuson J.K."/>
            <person name="Mortensen U.H."/>
            <person name="Larsen T.O."/>
            <person name="Grigoriev I.V."/>
            <person name="Baker S.E."/>
            <person name="Andersen M.R."/>
            <person name="Nordberg H.P."/>
            <person name="Cantor M.N."/>
            <person name="Hua S.X."/>
        </authorList>
    </citation>
    <scope>NUCLEOTIDE SEQUENCE [LARGE SCALE GENOMIC DNA]</scope>
    <source>
        <strain evidence="4">IBT 19404</strain>
    </source>
</reference>
<name>A0A2J5HYT8_9EURO</name>
<organism evidence="3 4">
    <name type="scientific">Aspergillus taichungensis</name>
    <dbReference type="NCBI Taxonomy" id="482145"/>
    <lineage>
        <taxon>Eukaryota</taxon>
        <taxon>Fungi</taxon>
        <taxon>Dikarya</taxon>
        <taxon>Ascomycota</taxon>
        <taxon>Pezizomycotina</taxon>
        <taxon>Eurotiomycetes</taxon>
        <taxon>Eurotiomycetidae</taxon>
        <taxon>Eurotiales</taxon>
        <taxon>Aspergillaceae</taxon>
        <taxon>Aspergillus</taxon>
        <taxon>Aspergillus subgen. Circumdati</taxon>
    </lineage>
</organism>
<evidence type="ECO:0008006" key="5">
    <source>
        <dbReference type="Google" id="ProtNLM"/>
    </source>
</evidence>
<evidence type="ECO:0000313" key="4">
    <source>
        <dbReference type="Proteomes" id="UP000235023"/>
    </source>
</evidence>
<keyword evidence="2" id="KW-0472">Membrane</keyword>